<reference evidence="11" key="1">
    <citation type="submission" date="2020-04" db="EMBL/GenBank/DDBJ databases">
        <title>Description of Shewanella salipaludis sp. nov., isolated from a salt marsh.</title>
        <authorList>
            <person name="Park S."/>
            <person name="Yoon J.-H."/>
        </authorList>
    </citation>
    <scope>NUCLEOTIDE SEQUENCE</scope>
    <source>
        <strain evidence="11">SHSM-M6</strain>
    </source>
</reference>
<proteinExistence type="inferred from homology"/>
<dbReference type="InterPro" id="IPR029046">
    <property type="entry name" value="LolA/LolB/LppX"/>
</dbReference>
<dbReference type="InterPro" id="IPR018323">
    <property type="entry name" value="OM_lipoprot_carrier_LolA_Pbac"/>
</dbReference>
<keyword evidence="8 10" id="KW-0653">Protein transport</keyword>
<comment type="caution">
    <text evidence="11">The sequence shown here is derived from an EMBL/GenBank/DDBJ whole genome shotgun (WGS) entry which is preliminary data.</text>
</comment>
<dbReference type="GO" id="GO:0030288">
    <property type="term" value="C:outer membrane-bounded periplasmic space"/>
    <property type="evidence" value="ECO:0007669"/>
    <property type="project" value="TreeGrafter"/>
</dbReference>
<dbReference type="CDD" id="cd16325">
    <property type="entry name" value="LolA"/>
    <property type="match status" value="1"/>
</dbReference>
<comment type="subunit">
    <text evidence="3 10">Monomer.</text>
</comment>
<dbReference type="Proteomes" id="UP000737113">
    <property type="component" value="Unassembled WGS sequence"/>
</dbReference>
<accession>A0A972FYN3</accession>
<evidence type="ECO:0000256" key="8">
    <source>
        <dbReference type="ARBA" id="ARBA00022927"/>
    </source>
</evidence>
<evidence type="ECO:0000256" key="5">
    <source>
        <dbReference type="ARBA" id="ARBA00022448"/>
    </source>
</evidence>
<evidence type="ECO:0000256" key="2">
    <source>
        <dbReference type="ARBA" id="ARBA00007615"/>
    </source>
</evidence>
<name>A0A972FYN3_9GAMM</name>
<sequence>MTQTYVWADDAELLRARLTDMSSLRAEFQQTVMDVNQKLIQQGSGVFALAYPNQFYWHLTAPDESLIVADGTELWIYNPFAEEVTLMDMDQAIQASPIALLVHRDAQTWAQYDVSRDVSDDDPAHECFAIRPKATDTSVQAVNLCFEAKLLTDFRIEDEQGNLSRFRLSEQRPMQDSEMALFHFSAPADVDIDDQRRNPEVQVKQ</sequence>
<dbReference type="InterPro" id="IPR004564">
    <property type="entry name" value="OM_lipoprot_carrier_LolA-like"/>
</dbReference>
<keyword evidence="12" id="KW-1185">Reference proteome</keyword>
<comment type="function">
    <text evidence="10">Participates in the translocation of lipoproteins from the inner membrane to the outer membrane. Only forms a complex with a lipoprotein if the residue after the N-terminal Cys is not an aspartate (The Asp acts as a targeting signal to indicate that the lipoprotein should stay in the inner membrane).</text>
</comment>
<protein>
    <recommendedName>
        <fullName evidence="4 10">Outer-membrane lipoprotein carrier protein</fullName>
    </recommendedName>
</protein>
<dbReference type="Gene3D" id="2.50.20.10">
    <property type="entry name" value="Lipoprotein localisation LolA/LolB/LppX"/>
    <property type="match status" value="1"/>
</dbReference>
<dbReference type="Pfam" id="PF03548">
    <property type="entry name" value="LolA"/>
    <property type="match status" value="1"/>
</dbReference>
<gene>
    <name evidence="10 11" type="primary">lolA</name>
    <name evidence="11" type="ORF">HC757_02120</name>
</gene>
<keyword evidence="11" id="KW-0449">Lipoprotein</keyword>
<dbReference type="GO" id="GO:0044874">
    <property type="term" value="P:lipoprotein localization to outer membrane"/>
    <property type="evidence" value="ECO:0007669"/>
    <property type="project" value="UniProtKB-UniRule"/>
</dbReference>
<evidence type="ECO:0000256" key="3">
    <source>
        <dbReference type="ARBA" id="ARBA00011245"/>
    </source>
</evidence>
<evidence type="ECO:0000256" key="6">
    <source>
        <dbReference type="ARBA" id="ARBA00022729"/>
    </source>
</evidence>
<evidence type="ECO:0000256" key="9">
    <source>
        <dbReference type="ARBA" id="ARBA00023186"/>
    </source>
</evidence>
<dbReference type="SUPFAM" id="SSF89392">
    <property type="entry name" value="Prokaryotic lipoproteins and lipoprotein localization factors"/>
    <property type="match status" value="1"/>
</dbReference>
<dbReference type="NCBIfam" id="TIGR00547">
    <property type="entry name" value="lolA"/>
    <property type="match status" value="1"/>
</dbReference>
<keyword evidence="7 10" id="KW-0574">Periplasm</keyword>
<evidence type="ECO:0000256" key="10">
    <source>
        <dbReference type="HAMAP-Rule" id="MF_00240"/>
    </source>
</evidence>
<dbReference type="EMBL" id="JAAXYH010000001">
    <property type="protein sequence ID" value="NMH63974.1"/>
    <property type="molecule type" value="Genomic_DNA"/>
</dbReference>
<evidence type="ECO:0000256" key="1">
    <source>
        <dbReference type="ARBA" id="ARBA00004418"/>
    </source>
</evidence>
<dbReference type="GO" id="GO:0042953">
    <property type="term" value="P:lipoprotein transport"/>
    <property type="evidence" value="ECO:0007669"/>
    <property type="project" value="InterPro"/>
</dbReference>
<evidence type="ECO:0000256" key="7">
    <source>
        <dbReference type="ARBA" id="ARBA00022764"/>
    </source>
</evidence>
<dbReference type="PANTHER" id="PTHR35869:SF1">
    <property type="entry name" value="OUTER-MEMBRANE LIPOPROTEIN CARRIER PROTEIN"/>
    <property type="match status" value="1"/>
</dbReference>
<evidence type="ECO:0000313" key="11">
    <source>
        <dbReference type="EMBL" id="NMH63974.1"/>
    </source>
</evidence>
<organism evidence="11 12">
    <name type="scientific">Shewanella salipaludis</name>
    <dbReference type="NCBI Taxonomy" id="2723052"/>
    <lineage>
        <taxon>Bacteria</taxon>
        <taxon>Pseudomonadati</taxon>
        <taxon>Pseudomonadota</taxon>
        <taxon>Gammaproteobacteria</taxon>
        <taxon>Alteromonadales</taxon>
        <taxon>Shewanellaceae</taxon>
        <taxon>Shewanella</taxon>
    </lineage>
</organism>
<evidence type="ECO:0000256" key="4">
    <source>
        <dbReference type="ARBA" id="ARBA00014035"/>
    </source>
</evidence>
<keyword evidence="5 10" id="KW-0813">Transport</keyword>
<comment type="subcellular location">
    <subcellularLocation>
        <location evidence="1 10">Periplasm</location>
    </subcellularLocation>
</comment>
<dbReference type="PANTHER" id="PTHR35869">
    <property type="entry name" value="OUTER-MEMBRANE LIPOPROTEIN CARRIER PROTEIN"/>
    <property type="match status" value="1"/>
</dbReference>
<dbReference type="AlphaFoldDB" id="A0A972FYN3"/>
<dbReference type="HAMAP" id="MF_00240">
    <property type="entry name" value="LolA"/>
    <property type="match status" value="1"/>
</dbReference>
<keyword evidence="9 10" id="KW-0143">Chaperone</keyword>
<comment type="similarity">
    <text evidence="2 10">Belongs to the LolA family.</text>
</comment>
<evidence type="ECO:0000313" key="12">
    <source>
        <dbReference type="Proteomes" id="UP000737113"/>
    </source>
</evidence>
<keyword evidence="6" id="KW-0732">Signal</keyword>